<name>A0ABT0HHF7_9BACT</name>
<comment type="caution">
    <text evidence="2">The sequence shown here is derived from an EMBL/GenBank/DDBJ whole genome shotgun (WGS) entry which is preliminary data.</text>
</comment>
<gene>
    <name evidence="2" type="ORF">M0L20_06940</name>
</gene>
<organism evidence="2 3">
    <name type="scientific">Spirosoma liriopis</name>
    <dbReference type="NCBI Taxonomy" id="2937440"/>
    <lineage>
        <taxon>Bacteria</taxon>
        <taxon>Pseudomonadati</taxon>
        <taxon>Bacteroidota</taxon>
        <taxon>Cytophagia</taxon>
        <taxon>Cytophagales</taxon>
        <taxon>Cytophagaceae</taxon>
        <taxon>Spirosoma</taxon>
    </lineage>
</organism>
<keyword evidence="3" id="KW-1185">Reference proteome</keyword>
<reference evidence="2 3" key="1">
    <citation type="submission" date="2022-04" db="EMBL/GenBank/DDBJ databases">
        <title>Spirosoma sp. strain RP8 genome sequencing and assembly.</title>
        <authorList>
            <person name="Jung Y."/>
        </authorList>
    </citation>
    <scope>NUCLEOTIDE SEQUENCE [LARGE SCALE GENOMIC DNA]</scope>
    <source>
        <strain evidence="2 3">RP8</strain>
    </source>
</reference>
<keyword evidence="1" id="KW-0732">Signal</keyword>
<sequence>MQRFSLLTVFFFGLLFLILDACQPADSPAVTPGPPASTSTPANRVRIKSLSQDMPNNARKITAFTYDAQGRLSSLLSYESPDSTVTWIEKSSYQYDVQNRLIQHQYQQIARPNSIFGPMTYRHQYSYTSTGQLSEIRYAYSNFAQPGQRAIDLSVLNNANTLAIIAYPRYNASGQVLELKKVIYQQGQQTAFTLSYEFSYTGSNVTSTTNTNSGYQGSVPYKQTDQYSLTFDDKINPFYGLYVIPKYYGGINDYFLNLHTLSPNNVRTIGGLTYRYEYNEANLPTVRYTYSDKLVETLRFDYESY</sequence>
<protein>
    <recommendedName>
        <fullName evidence="4">YD repeat-containing protein</fullName>
    </recommendedName>
</protein>
<accession>A0ABT0HHF7</accession>
<evidence type="ECO:0000313" key="2">
    <source>
        <dbReference type="EMBL" id="MCK8491583.1"/>
    </source>
</evidence>
<evidence type="ECO:0008006" key="4">
    <source>
        <dbReference type="Google" id="ProtNLM"/>
    </source>
</evidence>
<dbReference type="Proteomes" id="UP001202180">
    <property type="component" value="Unassembled WGS sequence"/>
</dbReference>
<evidence type="ECO:0000313" key="3">
    <source>
        <dbReference type="Proteomes" id="UP001202180"/>
    </source>
</evidence>
<feature type="signal peptide" evidence="1">
    <location>
        <begin position="1"/>
        <end position="21"/>
    </location>
</feature>
<evidence type="ECO:0000256" key="1">
    <source>
        <dbReference type="SAM" id="SignalP"/>
    </source>
</evidence>
<dbReference type="RefSeq" id="WP_248476256.1">
    <property type="nucleotide sequence ID" value="NZ_JALPRF010000001.1"/>
</dbReference>
<proteinExistence type="predicted"/>
<dbReference type="Gene3D" id="2.40.128.720">
    <property type="match status" value="1"/>
</dbReference>
<dbReference type="EMBL" id="JALPRF010000001">
    <property type="protein sequence ID" value="MCK8491583.1"/>
    <property type="molecule type" value="Genomic_DNA"/>
</dbReference>
<feature type="chain" id="PRO_5045798346" description="YD repeat-containing protein" evidence="1">
    <location>
        <begin position="22"/>
        <end position="305"/>
    </location>
</feature>